<keyword evidence="2" id="KW-1185">Reference proteome</keyword>
<comment type="caution">
    <text evidence="1">The sequence shown here is derived from an EMBL/GenBank/DDBJ whole genome shotgun (WGS) entry which is preliminary data.</text>
</comment>
<gene>
    <name evidence="1" type="ORF">L6452_09504</name>
</gene>
<protein>
    <submittedName>
        <fullName evidence="1">Uncharacterized protein</fullName>
    </submittedName>
</protein>
<accession>A0ACB9DKP2</accession>
<reference evidence="1 2" key="2">
    <citation type="journal article" date="2022" name="Mol. Ecol. Resour.">
        <title>The genomes of chicory, endive, great burdock and yacon provide insights into Asteraceae paleo-polyploidization history and plant inulin production.</title>
        <authorList>
            <person name="Fan W."/>
            <person name="Wang S."/>
            <person name="Wang H."/>
            <person name="Wang A."/>
            <person name="Jiang F."/>
            <person name="Liu H."/>
            <person name="Zhao H."/>
            <person name="Xu D."/>
            <person name="Zhang Y."/>
        </authorList>
    </citation>
    <scope>NUCLEOTIDE SEQUENCE [LARGE SCALE GENOMIC DNA]</scope>
    <source>
        <strain evidence="2">cv. Niubang</strain>
    </source>
</reference>
<proteinExistence type="predicted"/>
<organism evidence="1 2">
    <name type="scientific">Arctium lappa</name>
    <name type="common">Greater burdock</name>
    <name type="synonym">Lappa major</name>
    <dbReference type="NCBI Taxonomy" id="4217"/>
    <lineage>
        <taxon>Eukaryota</taxon>
        <taxon>Viridiplantae</taxon>
        <taxon>Streptophyta</taxon>
        <taxon>Embryophyta</taxon>
        <taxon>Tracheophyta</taxon>
        <taxon>Spermatophyta</taxon>
        <taxon>Magnoliopsida</taxon>
        <taxon>eudicotyledons</taxon>
        <taxon>Gunneridae</taxon>
        <taxon>Pentapetalae</taxon>
        <taxon>asterids</taxon>
        <taxon>campanulids</taxon>
        <taxon>Asterales</taxon>
        <taxon>Asteraceae</taxon>
        <taxon>Carduoideae</taxon>
        <taxon>Cardueae</taxon>
        <taxon>Arctiinae</taxon>
        <taxon>Arctium</taxon>
    </lineage>
</organism>
<reference evidence="2" key="1">
    <citation type="journal article" date="2022" name="Mol. Ecol. Resour.">
        <title>The genomes of chicory, endive, great burdock and yacon provide insights into Asteraceae palaeo-polyploidization history and plant inulin production.</title>
        <authorList>
            <person name="Fan W."/>
            <person name="Wang S."/>
            <person name="Wang H."/>
            <person name="Wang A."/>
            <person name="Jiang F."/>
            <person name="Liu H."/>
            <person name="Zhao H."/>
            <person name="Xu D."/>
            <person name="Zhang Y."/>
        </authorList>
    </citation>
    <scope>NUCLEOTIDE SEQUENCE [LARGE SCALE GENOMIC DNA]</scope>
    <source>
        <strain evidence="2">cv. Niubang</strain>
    </source>
</reference>
<name>A0ACB9DKP2_ARCLA</name>
<evidence type="ECO:0000313" key="2">
    <source>
        <dbReference type="Proteomes" id="UP001055879"/>
    </source>
</evidence>
<dbReference type="EMBL" id="CM042049">
    <property type="protein sequence ID" value="KAI3747061.1"/>
    <property type="molecule type" value="Genomic_DNA"/>
</dbReference>
<sequence length="162" mass="17892">MYFQMQGRGLSHTNEQVAGFRRIGRFVSGVTRQKENPKVSNVNSPLKVTDFKAPLPSAYFVSEQGEDRSGSAAMKSIRVFALLGAGISGFLSFSTVAYSDEAEHGLECPSYQWPHQGILSSYDHASRRSNINEFKFNRQKTPKSNGVGCHGNIGKGEMIERV</sequence>
<dbReference type="Proteomes" id="UP001055879">
    <property type="component" value="Linkage Group LG03"/>
</dbReference>
<evidence type="ECO:0000313" key="1">
    <source>
        <dbReference type="EMBL" id="KAI3747061.1"/>
    </source>
</evidence>